<dbReference type="SUPFAM" id="SSF56024">
    <property type="entry name" value="Phospholipase D/nuclease"/>
    <property type="match status" value="2"/>
</dbReference>
<dbReference type="PROSITE" id="PS50035">
    <property type="entry name" value="PLD"/>
    <property type="match status" value="2"/>
</dbReference>
<evidence type="ECO:0000256" key="1">
    <source>
        <dbReference type="ARBA" id="ARBA00022475"/>
    </source>
</evidence>
<organism evidence="11 12">
    <name type="scientific">Candidatus Propionivibrio dominans</name>
    <dbReference type="NCBI Taxonomy" id="2954373"/>
    <lineage>
        <taxon>Bacteria</taxon>
        <taxon>Pseudomonadati</taxon>
        <taxon>Pseudomonadota</taxon>
        <taxon>Betaproteobacteria</taxon>
        <taxon>Rhodocyclales</taxon>
        <taxon>Rhodocyclaceae</taxon>
        <taxon>Propionivibrio</taxon>
    </lineage>
</organism>
<keyword evidence="8 9" id="KW-1208">Phospholipid metabolism</keyword>
<evidence type="ECO:0000256" key="7">
    <source>
        <dbReference type="ARBA" id="ARBA00023209"/>
    </source>
</evidence>
<evidence type="ECO:0000256" key="6">
    <source>
        <dbReference type="ARBA" id="ARBA00023136"/>
    </source>
</evidence>
<name>A0A9D7FCB2_9RHOO</name>
<dbReference type="GO" id="GO:0032049">
    <property type="term" value="P:cardiolipin biosynthetic process"/>
    <property type="evidence" value="ECO:0007669"/>
    <property type="project" value="InterPro"/>
</dbReference>
<feature type="domain" description="PLD phosphodiesterase" evidence="10">
    <location>
        <begin position="290"/>
        <end position="317"/>
    </location>
</feature>
<dbReference type="PANTHER" id="PTHR21248">
    <property type="entry name" value="CARDIOLIPIN SYNTHASE"/>
    <property type="match status" value="1"/>
</dbReference>
<dbReference type="HAMAP" id="MF_01917">
    <property type="entry name" value="Cardiolipin_synth_ClsB"/>
    <property type="match status" value="1"/>
</dbReference>
<dbReference type="InterPro" id="IPR025202">
    <property type="entry name" value="PLD-like_dom"/>
</dbReference>
<keyword evidence="4" id="KW-0677">Repeat</keyword>
<gene>
    <name evidence="9 11" type="primary">clsB</name>
    <name evidence="11" type="ORF">IPJ48_11840</name>
</gene>
<keyword evidence="5 9" id="KW-0443">Lipid metabolism</keyword>
<evidence type="ECO:0000256" key="8">
    <source>
        <dbReference type="ARBA" id="ARBA00023264"/>
    </source>
</evidence>
<dbReference type="InterPro" id="IPR030872">
    <property type="entry name" value="Cardiolipin_synth_ClsB"/>
</dbReference>
<evidence type="ECO:0000313" key="12">
    <source>
        <dbReference type="Proteomes" id="UP000886602"/>
    </source>
</evidence>
<dbReference type="GO" id="GO:0008808">
    <property type="term" value="F:cardiolipin synthase activity"/>
    <property type="evidence" value="ECO:0007669"/>
    <property type="project" value="InterPro"/>
</dbReference>
<sequence length="388" mass="43991">MATSARFLPGNRLTLLNSGAEFFPALITAINEARQEVHLESYIFEDDRTGRDVAGALMAAARRGVSVRVLVDGFGAAAFATTLMPALADAGVMALVYRPEYARFKLRRHRLRRLHRKLAAIDDEIAFVGGINIIDDLNNPDQSPGRYDYAVRVEGPVLLPIRQTMRRLWEVLVWVNFKRRYRLAPVEKSSTSPRGDQQAAFLIRDNVRHRRDIEKAYLAAIAGARDSILIANAYFLPGRRFRRALGKAAQRGVQVSILLQGRIEYRLLHYATQALYDKLLKAGIRIFEYRYSFLHAKVAVIDEQWATVGSSNIDPFSLLLSREANLVVLDRKFAEELRRSLGQAMQSGARELPPQHWQRLPWYSRLLRSASYNLLRIAIGFTGYGGKH</sequence>
<comment type="caution">
    <text evidence="11">The sequence shown here is derived from an EMBL/GenBank/DDBJ whole genome shotgun (WGS) entry which is preliminary data.</text>
</comment>
<evidence type="ECO:0000256" key="3">
    <source>
        <dbReference type="ARBA" id="ARBA00022679"/>
    </source>
</evidence>
<keyword evidence="3 9" id="KW-0808">Transferase</keyword>
<accession>A0A9D7FCB2</accession>
<dbReference type="PANTHER" id="PTHR21248:SF23">
    <property type="entry name" value="CARDIOLIPIN SYNTHASE B"/>
    <property type="match status" value="1"/>
</dbReference>
<dbReference type="Proteomes" id="UP000886602">
    <property type="component" value="Unassembled WGS sequence"/>
</dbReference>
<keyword evidence="1 9" id="KW-1003">Cell membrane</keyword>
<dbReference type="InterPro" id="IPR001736">
    <property type="entry name" value="PLipase_D/transphosphatidylase"/>
</dbReference>
<feature type="active site" evidence="9">
    <location>
        <position position="115"/>
    </location>
</feature>
<protein>
    <recommendedName>
        <fullName evidence="9">Cardiolipin synthase B</fullName>
        <shortName evidence="9">CL synthase</shortName>
        <ecNumber evidence="9">2.7.8.-</ecNumber>
    </recommendedName>
</protein>
<proteinExistence type="inferred from homology"/>
<feature type="active site" evidence="9">
    <location>
        <position position="122"/>
    </location>
</feature>
<feature type="active site" evidence="9">
    <location>
        <position position="297"/>
    </location>
</feature>
<evidence type="ECO:0000256" key="9">
    <source>
        <dbReference type="HAMAP-Rule" id="MF_01917"/>
    </source>
</evidence>
<dbReference type="Gene3D" id="3.30.870.10">
    <property type="entry name" value="Endonuclease Chain A"/>
    <property type="match status" value="2"/>
</dbReference>
<keyword evidence="7 9" id="KW-0594">Phospholipid biosynthesis</keyword>
<dbReference type="NCBIfam" id="NF008427">
    <property type="entry name" value="PRK11263.1"/>
    <property type="match status" value="1"/>
</dbReference>
<evidence type="ECO:0000313" key="11">
    <source>
        <dbReference type="EMBL" id="MBK7423728.1"/>
    </source>
</evidence>
<evidence type="ECO:0000256" key="5">
    <source>
        <dbReference type="ARBA" id="ARBA00023098"/>
    </source>
</evidence>
<comment type="function">
    <text evidence="9">Catalyzes the phosphatidyl group transfer from one phosphatidylglycerol molecule to another to form cardiolipin (CL) (diphosphatidylglycerol) and glycerol.</text>
</comment>
<keyword evidence="2 9" id="KW-0444">Lipid biosynthesis</keyword>
<dbReference type="CDD" id="cd09159">
    <property type="entry name" value="PLDc_ybhO_like_2"/>
    <property type="match status" value="1"/>
</dbReference>
<dbReference type="CDD" id="cd09110">
    <property type="entry name" value="PLDc_CLS_1"/>
    <property type="match status" value="1"/>
</dbReference>
<feature type="domain" description="PLD phosphodiesterase" evidence="10">
    <location>
        <begin position="110"/>
        <end position="137"/>
    </location>
</feature>
<comment type="catalytic activity">
    <reaction evidence="9">
        <text>2 a 1,2-diacyl-sn-glycero-3-phospho-(1'-sn-glycerol) = a cardiolipin + glycerol</text>
        <dbReference type="Rhea" id="RHEA:31451"/>
        <dbReference type="ChEBI" id="CHEBI:17754"/>
        <dbReference type="ChEBI" id="CHEBI:62237"/>
        <dbReference type="ChEBI" id="CHEBI:64716"/>
    </reaction>
</comment>
<comment type="subcellular location">
    <subcellularLocation>
        <location evidence="9">Cell membrane</location>
        <topology evidence="9">Peripheral membrane protein</topology>
    </subcellularLocation>
</comment>
<evidence type="ECO:0000256" key="2">
    <source>
        <dbReference type="ARBA" id="ARBA00022516"/>
    </source>
</evidence>
<reference evidence="11" key="1">
    <citation type="submission" date="2020-10" db="EMBL/GenBank/DDBJ databases">
        <title>Connecting structure to function with the recovery of over 1000 high-quality activated sludge metagenome-assembled genomes encoding full-length rRNA genes using long-read sequencing.</title>
        <authorList>
            <person name="Singleton C.M."/>
            <person name="Petriglieri F."/>
            <person name="Kristensen J.M."/>
            <person name="Kirkegaard R.H."/>
            <person name="Michaelsen T.Y."/>
            <person name="Andersen M.H."/>
            <person name="Karst S.M."/>
            <person name="Dueholm M.S."/>
            <person name="Nielsen P.H."/>
            <person name="Albertsen M."/>
        </authorList>
    </citation>
    <scope>NUCLEOTIDE SEQUENCE</scope>
    <source>
        <strain evidence="11">EsbW_18-Q3-R4-48_MAXAC.044</strain>
    </source>
</reference>
<keyword evidence="6 9" id="KW-0472">Membrane</keyword>
<evidence type="ECO:0000256" key="4">
    <source>
        <dbReference type="ARBA" id="ARBA00022737"/>
    </source>
</evidence>
<dbReference type="EC" id="2.7.8.-" evidence="9"/>
<feature type="active site" evidence="9">
    <location>
        <position position="295"/>
    </location>
</feature>
<dbReference type="Pfam" id="PF13091">
    <property type="entry name" value="PLDc_2"/>
    <property type="match status" value="2"/>
</dbReference>
<dbReference type="EMBL" id="JADJNC010000018">
    <property type="protein sequence ID" value="MBK7423728.1"/>
    <property type="molecule type" value="Genomic_DNA"/>
</dbReference>
<dbReference type="AlphaFoldDB" id="A0A9D7FCB2"/>
<dbReference type="SMART" id="SM00155">
    <property type="entry name" value="PLDc"/>
    <property type="match status" value="2"/>
</dbReference>
<comment type="similarity">
    <text evidence="9">Belongs to the phospholipase D family. Cardiolipin synthase subfamily. ClsB sub-subfamily.</text>
</comment>
<feature type="active site" evidence="9">
    <location>
        <position position="117"/>
    </location>
</feature>
<dbReference type="GO" id="GO:0005886">
    <property type="term" value="C:plasma membrane"/>
    <property type="evidence" value="ECO:0007669"/>
    <property type="project" value="UniProtKB-SubCell"/>
</dbReference>
<dbReference type="PIRSF" id="PIRSF000850">
    <property type="entry name" value="Phospholipase_D_PSS"/>
    <property type="match status" value="1"/>
</dbReference>
<feature type="active site" evidence="9">
    <location>
        <position position="302"/>
    </location>
</feature>
<evidence type="ECO:0000259" key="10">
    <source>
        <dbReference type="PROSITE" id="PS50035"/>
    </source>
</evidence>